<evidence type="ECO:0000256" key="1">
    <source>
        <dbReference type="SAM" id="SignalP"/>
    </source>
</evidence>
<dbReference type="AlphaFoldDB" id="A0A0B1NV22"/>
<dbReference type="EMBL" id="JNVN01004797">
    <property type="protein sequence ID" value="KHJ30207.1"/>
    <property type="molecule type" value="Genomic_DNA"/>
</dbReference>
<reference evidence="2 3" key="1">
    <citation type="journal article" date="2014" name="BMC Genomics">
        <title>Adaptive genomic structural variation in the grape powdery mildew pathogen, Erysiphe necator.</title>
        <authorList>
            <person name="Jones L."/>
            <person name="Riaz S."/>
            <person name="Morales-Cruz A."/>
            <person name="Amrine K.C."/>
            <person name="McGuire B."/>
            <person name="Gubler W.D."/>
            <person name="Walker M.A."/>
            <person name="Cantu D."/>
        </authorList>
    </citation>
    <scope>NUCLEOTIDE SEQUENCE [LARGE SCALE GENOMIC DNA]</scope>
    <source>
        <strain evidence="3">c</strain>
    </source>
</reference>
<dbReference type="STRING" id="52586.A0A0B1NV22"/>
<proteinExistence type="predicted"/>
<accession>A0A0B1NV22</accession>
<sequence>MLFKTLLAIFPIFHVIAVHGAVIKAVGDEGGNLPAFRIDASSCGGSQRDPIQTDKKHSRSVNVDICGKTSGDAPNF</sequence>
<keyword evidence="1" id="KW-0732">Signal</keyword>
<keyword evidence="3" id="KW-1185">Reference proteome</keyword>
<name>A0A0B1NV22_UNCNE</name>
<feature type="chain" id="PRO_5002058735" evidence="1">
    <location>
        <begin position="21"/>
        <end position="76"/>
    </location>
</feature>
<dbReference type="HOGENOM" id="CLU_169175_0_0_1"/>
<gene>
    <name evidence="2" type="ORF">EV44_g0246</name>
</gene>
<evidence type="ECO:0000313" key="2">
    <source>
        <dbReference type="EMBL" id="KHJ30207.1"/>
    </source>
</evidence>
<feature type="signal peptide" evidence="1">
    <location>
        <begin position="1"/>
        <end position="20"/>
    </location>
</feature>
<organism evidence="2 3">
    <name type="scientific">Uncinula necator</name>
    <name type="common">Grape powdery mildew</name>
    <dbReference type="NCBI Taxonomy" id="52586"/>
    <lineage>
        <taxon>Eukaryota</taxon>
        <taxon>Fungi</taxon>
        <taxon>Dikarya</taxon>
        <taxon>Ascomycota</taxon>
        <taxon>Pezizomycotina</taxon>
        <taxon>Leotiomycetes</taxon>
        <taxon>Erysiphales</taxon>
        <taxon>Erysiphaceae</taxon>
        <taxon>Erysiphe</taxon>
    </lineage>
</organism>
<comment type="caution">
    <text evidence="2">The sequence shown here is derived from an EMBL/GenBank/DDBJ whole genome shotgun (WGS) entry which is preliminary data.</text>
</comment>
<protein>
    <submittedName>
        <fullName evidence="2">Uncharacterized protein</fullName>
    </submittedName>
</protein>
<evidence type="ECO:0000313" key="3">
    <source>
        <dbReference type="Proteomes" id="UP000030854"/>
    </source>
</evidence>
<dbReference type="Proteomes" id="UP000030854">
    <property type="component" value="Unassembled WGS sequence"/>
</dbReference>